<dbReference type="EMBL" id="JARIHO010000026">
    <property type="protein sequence ID" value="KAJ7340752.1"/>
    <property type="molecule type" value="Genomic_DNA"/>
</dbReference>
<sequence length="1292" mass="139798">MSEDLSRSCALQAPQAVFSGPTFTTPLTVLARLQTTKWGLAEGYVDLDLLIPKFHAVSHDYRCYIQYDYACRIYQTDSEGVERLGSSISQFLDSSTTVVRPLHMHSVQFGCDCQNYAFTWPISVTLRVDIWGNNTVWRARSGSAPYTTPSSRAIPWQPSAGEKRQPPAHGCQRLAAWKRFGGSPPSLIGAGMSMLGVNVRLGHCSSFRFCIAVFSFWKRIKMIPVLEQSLESAPGQGSALQSRQRTSSRNRRHAADTDTDDATGSEFVPEEKTTSPDLDDKFPSSLSIPANSGEMDVDEESTPPCRFRPSTPSSSRGQLSPTKSPSKSARRTKSPSAAALSRTATPDKTVMVDLSERQLPGWAIPEHIPKFTIRRNPTVPRPDRHTSYQFLSDVEIMESFKDPNLVECHLEDSPPEVFDNPAYLISERGKWLQRLADGDHSVERYCHVYNGMRVRLLTFLHRFPAPLDPPELPADPNDPFYEYTEPRPKRKAFEDRVLKLSEPGNECTLFEEYQEATARNTRIRQQHEADEAARFQELAAAYAAELRTWESRAEEYRRQLPIIRARQVETLALYRADRTKILDQIHREGNTVGEYAYHLASRALPLSGHPRAAPARVSGTSSASVLTAALPSITVPADVNDVPTPPIAALADGDSGSGEDRPSEVTHVGPPGKGKVKAAASSVGREFREGCAATPSSRVAPGTALSVRPEPFNPGPALAGGSSRAVSSAAHVGEGPEAGMSQARGATPYNAEAWHAAHNPFDKHPFQTEVVLNTNGTKAVVSHSWCVGPVNPRFLARLAPYGILGTQVPAIVVVTRATGCVECHETQTGCVRIQNAGTLLVASCQRCRVKNHTCVTFKGDFDFTLTDHVISIVNAELREMYTDGLLAAFSSFTGIDVASRLIARSMVYHQDAQLEGHCAPRTDAPVVEEPIERRVDVLLREGCGRESRVEHSLIPFWGAQFGDRQHQLPLPTTQDANDAATFMAHMVEDLVDRISAGARGIGGSFNQRVTQAFHPERRVRLPENFEVGDRLLNRDGFVAPEAVRTPPSCPPILPADGELSGFPASYHFGGDARAQLKEQYPGGVAVRHDDGSISGPVAAGGFDMSEDTTPRGEASSSGSRRASARGSLPSIDKETHATTPLSSTVFTSVPSTPSNSSQLSFVTVGSAGSLGGPRFAAASFDTTPTPLRGGPALVGSSVGRLSALDMVPLTPLMARGVATRGISLPPRIVVDTRITQTSSPGRAASIDAGNAGYFRGRETGDAGDANGASDGSMYSGDADAGSLERVEDVDME</sequence>
<feature type="region of interest" description="Disordered" evidence="1">
    <location>
        <begin position="650"/>
        <end position="677"/>
    </location>
</feature>
<evidence type="ECO:0000313" key="2">
    <source>
        <dbReference type="EMBL" id="KAJ7340752.1"/>
    </source>
</evidence>
<organism evidence="2 3">
    <name type="scientific">Mycena albidolilacea</name>
    <dbReference type="NCBI Taxonomy" id="1033008"/>
    <lineage>
        <taxon>Eukaryota</taxon>
        <taxon>Fungi</taxon>
        <taxon>Dikarya</taxon>
        <taxon>Basidiomycota</taxon>
        <taxon>Agaricomycotina</taxon>
        <taxon>Agaricomycetes</taxon>
        <taxon>Agaricomycetidae</taxon>
        <taxon>Agaricales</taxon>
        <taxon>Marasmiineae</taxon>
        <taxon>Mycenaceae</taxon>
        <taxon>Mycena</taxon>
    </lineage>
</organism>
<feature type="compositionally biased region" description="Basic and acidic residues" evidence="1">
    <location>
        <begin position="1282"/>
        <end position="1292"/>
    </location>
</feature>
<feature type="region of interest" description="Disordered" evidence="1">
    <location>
        <begin position="1235"/>
        <end position="1292"/>
    </location>
</feature>
<evidence type="ECO:0000256" key="1">
    <source>
        <dbReference type="SAM" id="MobiDB-lite"/>
    </source>
</evidence>
<feature type="region of interest" description="Disordered" evidence="1">
    <location>
        <begin position="148"/>
        <end position="167"/>
    </location>
</feature>
<accession>A0AAD7EP14</accession>
<keyword evidence="3" id="KW-1185">Reference proteome</keyword>
<feature type="compositionally biased region" description="Low complexity" evidence="1">
    <location>
        <begin position="1111"/>
        <end position="1127"/>
    </location>
</feature>
<name>A0AAD7EP14_9AGAR</name>
<reference evidence="2" key="1">
    <citation type="submission" date="2023-03" db="EMBL/GenBank/DDBJ databases">
        <title>Massive genome expansion in bonnet fungi (Mycena s.s.) driven by repeated elements and novel gene families across ecological guilds.</title>
        <authorList>
            <consortium name="Lawrence Berkeley National Laboratory"/>
            <person name="Harder C.B."/>
            <person name="Miyauchi S."/>
            <person name="Viragh M."/>
            <person name="Kuo A."/>
            <person name="Thoen E."/>
            <person name="Andreopoulos B."/>
            <person name="Lu D."/>
            <person name="Skrede I."/>
            <person name="Drula E."/>
            <person name="Henrissat B."/>
            <person name="Morin E."/>
            <person name="Kohler A."/>
            <person name="Barry K."/>
            <person name="LaButti K."/>
            <person name="Morin E."/>
            <person name="Salamov A."/>
            <person name="Lipzen A."/>
            <person name="Mereny Z."/>
            <person name="Hegedus B."/>
            <person name="Baldrian P."/>
            <person name="Stursova M."/>
            <person name="Weitz H."/>
            <person name="Taylor A."/>
            <person name="Grigoriev I.V."/>
            <person name="Nagy L.G."/>
            <person name="Martin F."/>
            <person name="Kauserud H."/>
        </authorList>
    </citation>
    <scope>NUCLEOTIDE SEQUENCE</scope>
    <source>
        <strain evidence="2">CBHHK002</strain>
    </source>
</reference>
<feature type="compositionally biased region" description="Low complexity" evidence="1">
    <location>
        <begin position="1138"/>
        <end position="1157"/>
    </location>
</feature>
<feature type="region of interest" description="Disordered" evidence="1">
    <location>
        <begin position="1085"/>
        <end position="1157"/>
    </location>
</feature>
<feature type="compositionally biased region" description="Low complexity" evidence="1">
    <location>
        <begin position="1262"/>
        <end position="1272"/>
    </location>
</feature>
<feature type="compositionally biased region" description="Basic and acidic residues" evidence="1">
    <location>
        <begin position="269"/>
        <end position="282"/>
    </location>
</feature>
<comment type="caution">
    <text evidence="2">The sequence shown here is derived from an EMBL/GenBank/DDBJ whole genome shotgun (WGS) entry which is preliminary data.</text>
</comment>
<dbReference type="Proteomes" id="UP001218218">
    <property type="component" value="Unassembled WGS sequence"/>
</dbReference>
<evidence type="ECO:0000313" key="3">
    <source>
        <dbReference type="Proteomes" id="UP001218218"/>
    </source>
</evidence>
<gene>
    <name evidence="2" type="ORF">DFH08DRAFT_811940</name>
</gene>
<feature type="region of interest" description="Disordered" evidence="1">
    <location>
        <begin position="230"/>
        <end position="349"/>
    </location>
</feature>
<protein>
    <submittedName>
        <fullName evidence="2">Uncharacterized protein</fullName>
    </submittedName>
</protein>
<feature type="compositionally biased region" description="Polar residues" evidence="1">
    <location>
        <begin position="310"/>
        <end position="327"/>
    </location>
</feature>
<proteinExistence type="predicted"/>